<evidence type="ECO:0000313" key="2">
    <source>
        <dbReference type="Proteomes" id="UP000826656"/>
    </source>
</evidence>
<accession>A0ABQ7VJ92</accession>
<organism evidence="1 2">
    <name type="scientific">Solanum tuberosum</name>
    <name type="common">Potato</name>
    <dbReference type="NCBI Taxonomy" id="4113"/>
    <lineage>
        <taxon>Eukaryota</taxon>
        <taxon>Viridiplantae</taxon>
        <taxon>Streptophyta</taxon>
        <taxon>Embryophyta</taxon>
        <taxon>Tracheophyta</taxon>
        <taxon>Spermatophyta</taxon>
        <taxon>Magnoliopsida</taxon>
        <taxon>eudicotyledons</taxon>
        <taxon>Gunneridae</taxon>
        <taxon>Pentapetalae</taxon>
        <taxon>asterids</taxon>
        <taxon>lamiids</taxon>
        <taxon>Solanales</taxon>
        <taxon>Solanaceae</taxon>
        <taxon>Solanoideae</taxon>
        <taxon>Solaneae</taxon>
        <taxon>Solanum</taxon>
    </lineage>
</organism>
<name>A0ABQ7VJ92_SOLTU</name>
<proteinExistence type="predicted"/>
<sequence>MKLLSPKIKQKGYVRRICVVSEEGKVDVKEVMVHSYKDDLLRLTVKNPISSSSLKKYVTWVEGPSESVSLPSQKGRGKVGTHYPPHTPTCGTTLALMKASANDPIEFSGKSEYQAVTWTLTPFGSIVLREIWHCELIGYSLRVLINTLVLLLKSVSKESPAELRLCFAEFPGDWPGVVCGSCDLLCPAIILNRNNNYKINKGSILFWNNHTITRDNLIVTDNVNLAHFNDKIVTIRRDIMKFRISQSLAVVGKLMIGVLWTFRVYPSGKLLSDMGEPDPGTCSEVAKGSSVFYQAVID</sequence>
<dbReference type="EMBL" id="JAIVGD010000013">
    <property type="protein sequence ID" value="KAH0763689.1"/>
    <property type="molecule type" value="Genomic_DNA"/>
</dbReference>
<comment type="caution">
    <text evidence="1">The sequence shown here is derived from an EMBL/GenBank/DDBJ whole genome shotgun (WGS) entry which is preliminary data.</text>
</comment>
<dbReference type="Proteomes" id="UP000826656">
    <property type="component" value="Unassembled WGS sequence"/>
</dbReference>
<keyword evidence="2" id="KW-1185">Reference proteome</keyword>
<evidence type="ECO:0000313" key="1">
    <source>
        <dbReference type="EMBL" id="KAH0763689.1"/>
    </source>
</evidence>
<gene>
    <name evidence="1" type="ORF">KY290_019762</name>
</gene>
<reference evidence="1 2" key="1">
    <citation type="journal article" date="2021" name="bioRxiv">
        <title>Chromosome-scale and haplotype-resolved genome assembly of a tetraploid potato cultivar.</title>
        <authorList>
            <person name="Sun H."/>
            <person name="Jiao W.-B."/>
            <person name="Krause K."/>
            <person name="Campoy J.A."/>
            <person name="Goel M."/>
            <person name="Folz-Donahue K."/>
            <person name="Kukat C."/>
            <person name="Huettel B."/>
            <person name="Schneeberger K."/>
        </authorList>
    </citation>
    <scope>NUCLEOTIDE SEQUENCE [LARGE SCALE GENOMIC DNA]</scope>
    <source>
        <strain evidence="1">SolTubOtavaFocal</strain>
        <tissue evidence="1">Leaves</tissue>
    </source>
</reference>
<protein>
    <submittedName>
        <fullName evidence="1">Uncharacterized protein</fullName>
    </submittedName>
</protein>